<dbReference type="InterPro" id="IPR036259">
    <property type="entry name" value="MFS_trans_sf"/>
</dbReference>
<comment type="similarity">
    <text evidence="2">Belongs to the major facilitator superfamily. Proton-dependent oligopeptide transporter (POT/PTR) (TC 2.A.17) family.</text>
</comment>
<evidence type="ECO:0000313" key="7">
    <source>
        <dbReference type="EnsemblPlants" id="Kaladp0863s0015.1.v1.1"/>
    </source>
</evidence>
<evidence type="ECO:0000313" key="8">
    <source>
        <dbReference type="Proteomes" id="UP000594263"/>
    </source>
</evidence>
<dbReference type="Proteomes" id="UP000594263">
    <property type="component" value="Unplaced"/>
</dbReference>
<evidence type="ECO:0000256" key="1">
    <source>
        <dbReference type="ARBA" id="ARBA00004141"/>
    </source>
</evidence>
<evidence type="ECO:0000256" key="4">
    <source>
        <dbReference type="ARBA" id="ARBA00022989"/>
    </source>
</evidence>
<feature type="transmembrane region" description="Helical" evidence="6">
    <location>
        <begin position="515"/>
        <end position="537"/>
    </location>
</feature>
<comment type="subcellular location">
    <subcellularLocation>
        <location evidence="1">Membrane</location>
        <topology evidence="1">Multi-pass membrane protein</topology>
    </subcellularLocation>
</comment>
<evidence type="ECO:0000256" key="2">
    <source>
        <dbReference type="ARBA" id="ARBA00005982"/>
    </source>
</evidence>
<feature type="transmembrane region" description="Helical" evidence="6">
    <location>
        <begin position="357"/>
        <end position="378"/>
    </location>
</feature>
<feature type="transmembrane region" description="Helical" evidence="6">
    <location>
        <begin position="473"/>
        <end position="494"/>
    </location>
</feature>
<evidence type="ECO:0000256" key="3">
    <source>
        <dbReference type="ARBA" id="ARBA00022692"/>
    </source>
</evidence>
<reference evidence="7" key="1">
    <citation type="submission" date="2021-01" db="UniProtKB">
        <authorList>
            <consortium name="EnsemblPlants"/>
        </authorList>
    </citation>
    <scope>IDENTIFICATION</scope>
</reference>
<dbReference type="AlphaFoldDB" id="A0A7N0VHM3"/>
<feature type="transmembrane region" description="Helical" evidence="6">
    <location>
        <begin position="87"/>
        <end position="110"/>
    </location>
</feature>
<dbReference type="EnsemblPlants" id="Kaladp0863s0015.1.v1.1">
    <property type="protein sequence ID" value="Kaladp0863s0015.1.v1.1"/>
    <property type="gene ID" value="Kaladp0863s0015.v1.1"/>
</dbReference>
<dbReference type="Gramene" id="Kaladp0863s0015.1.v1.1">
    <property type="protein sequence ID" value="Kaladp0863s0015.1.v1.1"/>
    <property type="gene ID" value="Kaladp0863s0015.v1.1"/>
</dbReference>
<evidence type="ECO:0000256" key="5">
    <source>
        <dbReference type="ARBA" id="ARBA00023136"/>
    </source>
</evidence>
<name>A0A7N0VHM3_KALFE</name>
<dbReference type="PANTHER" id="PTHR11654">
    <property type="entry name" value="OLIGOPEPTIDE TRANSPORTER-RELATED"/>
    <property type="match status" value="1"/>
</dbReference>
<evidence type="ECO:0000256" key="6">
    <source>
        <dbReference type="SAM" id="Phobius"/>
    </source>
</evidence>
<organism evidence="7 8">
    <name type="scientific">Kalanchoe fedtschenkoi</name>
    <name type="common">Lavender scallops</name>
    <name type="synonym">South American air plant</name>
    <dbReference type="NCBI Taxonomy" id="63787"/>
    <lineage>
        <taxon>Eukaryota</taxon>
        <taxon>Viridiplantae</taxon>
        <taxon>Streptophyta</taxon>
        <taxon>Embryophyta</taxon>
        <taxon>Tracheophyta</taxon>
        <taxon>Spermatophyta</taxon>
        <taxon>Magnoliopsida</taxon>
        <taxon>eudicotyledons</taxon>
        <taxon>Gunneridae</taxon>
        <taxon>Pentapetalae</taxon>
        <taxon>Saxifragales</taxon>
        <taxon>Crassulaceae</taxon>
        <taxon>Kalanchoe</taxon>
    </lineage>
</organism>
<dbReference type="GO" id="GO:0022857">
    <property type="term" value="F:transmembrane transporter activity"/>
    <property type="evidence" value="ECO:0007669"/>
    <property type="project" value="InterPro"/>
</dbReference>
<dbReference type="SUPFAM" id="SSF103473">
    <property type="entry name" value="MFS general substrate transporter"/>
    <property type="match status" value="1"/>
</dbReference>
<keyword evidence="8" id="KW-1185">Reference proteome</keyword>
<feature type="transmembrane region" description="Helical" evidence="6">
    <location>
        <begin position="177"/>
        <end position="199"/>
    </location>
</feature>
<dbReference type="InterPro" id="IPR000109">
    <property type="entry name" value="POT_fam"/>
</dbReference>
<feature type="transmembrane region" description="Helical" evidence="6">
    <location>
        <begin position="205"/>
        <end position="226"/>
    </location>
</feature>
<dbReference type="GO" id="GO:0016020">
    <property type="term" value="C:membrane"/>
    <property type="evidence" value="ECO:0007669"/>
    <property type="project" value="UniProtKB-SubCell"/>
</dbReference>
<protein>
    <submittedName>
        <fullName evidence="7">Uncharacterized protein</fullName>
    </submittedName>
</protein>
<proteinExistence type="inferred from homology"/>
<feature type="transmembrane region" description="Helical" evidence="6">
    <location>
        <begin position="399"/>
        <end position="420"/>
    </location>
</feature>
<keyword evidence="3 6" id="KW-0812">Transmembrane</keyword>
<dbReference type="Pfam" id="PF00854">
    <property type="entry name" value="PTR2"/>
    <property type="match status" value="1"/>
</dbReference>
<sequence length="572" mass="62466">MSSQRRLLLRQGGRQTGGLMPMPFILANAAMERLSTHALTPNMIKYLMGGYGMELAQGTQVIFIWNYAINFTPLLGASLTDSYLGRFLTIGLASIICFLGMVLLWLTTLIPQTKPPPCIEPHNCESATPAQLALLFASLAMISVGSGSLRPCSLAFGADQLDQRSGGSSKKYALESYFNWYYTLAAVSVLISLTGMVYVQDHFGWRVGFGVSVVLMFFAAFLFFAASSLYTKHSASGSVLVEFAQVVVASFRKRGLLLPPTGSAECYHCQKDSKFLVPTDTLRFLNKACIVTTLDQEIAPDGFAGKTCTVEQVEQLKALLRVTPIWSTGIMVVLNISQNTFLLQQASSMDRHITSTVQIPAGSFSMFMVITIIFWNVLYDRVILPLASRLCGKPVRLGVKLRMGIGIFMSCVAMVVSVIVEQIRRQKAAGLSGVNAVQAGTMSAMWLIPQCAIHGLAEAFSVIAQTEFYYSDALGASAANLLASAILSLVDYMTSRNGNVSWASRDINSGRYDSYYTLLAALSFANLVYFMACSWAYGPCKGDASSQEEMLHKEEEEEEVSLLGSRRMLGEV</sequence>
<accession>A0A7N0VHM3</accession>
<dbReference type="Gene3D" id="1.20.1250.20">
    <property type="entry name" value="MFS general substrate transporter like domains"/>
    <property type="match status" value="1"/>
</dbReference>
<keyword evidence="5 6" id="KW-0472">Membrane</keyword>
<keyword evidence="4 6" id="KW-1133">Transmembrane helix</keyword>